<protein>
    <submittedName>
        <fullName evidence="1">Uncharacterized protein</fullName>
    </submittedName>
</protein>
<sequence length="105" mass="12150">MDIQIDELVIEEDRPAHIAKHEVKLAEVLEVIDGNYVYIQGKLNRWLLTGKTKKRRFLTIVVGKRRKKNTYGLVTARPASREERSFYKEFSTQIGGEENGENKTS</sequence>
<proteinExistence type="predicted"/>
<evidence type="ECO:0000313" key="2">
    <source>
        <dbReference type="Proteomes" id="UP000176336"/>
    </source>
</evidence>
<organism evidence="1 2">
    <name type="scientific">Candidatus Daviesbacteria bacterium RIFCSPHIGHO2_01_FULL_41_23</name>
    <dbReference type="NCBI Taxonomy" id="1797764"/>
    <lineage>
        <taxon>Bacteria</taxon>
        <taxon>Candidatus Daviesiibacteriota</taxon>
    </lineage>
</organism>
<reference evidence="1 2" key="1">
    <citation type="journal article" date="2016" name="Nat. Commun.">
        <title>Thousands of microbial genomes shed light on interconnected biogeochemical processes in an aquifer system.</title>
        <authorList>
            <person name="Anantharaman K."/>
            <person name="Brown C.T."/>
            <person name="Hug L.A."/>
            <person name="Sharon I."/>
            <person name="Castelle C.J."/>
            <person name="Probst A.J."/>
            <person name="Thomas B.C."/>
            <person name="Singh A."/>
            <person name="Wilkins M.J."/>
            <person name="Karaoz U."/>
            <person name="Brodie E.L."/>
            <person name="Williams K.H."/>
            <person name="Hubbard S.S."/>
            <person name="Banfield J.F."/>
        </authorList>
    </citation>
    <scope>NUCLEOTIDE SEQUENCE [LARGE SCALE GENOMIC DNA]</scope>
</reference>
<comment type="caution">
    <text evidence="1">The sequence shown here is derived from an EMBL/GenBank/DDBJ whole genome shotgun (WGS) entry which is preliminary data.</text>
</comment>
<dbReference type="AlphaFoldDB" id="A0A1F5IQV1"/>
<dbReference type="Proteomes" id="UP000176336">
    <property type="component" value="Unassembled WGS sequence"/>
</dbReference>
<name>A0A1F5IQV1_9BACT</name>
<dbReference type="InterPro" id="IPR038573">
    <property type="entry name" value="BrnT_sf"/>
</dbReference>
<gene>
    <name evidence="1" type="ORF">A2871_01885</name>
</gene>
<accession>A0A1F5IQV1</accession>
<evidence type="ECO:0000313" key="1">
    <source>
        <dbReference type="EMBL" id="OGE18744.1"/>
    </source>
</evidence>
<dbReference type="EMBL" id="MFCR01000010">
    <property type="protein sequence ID" value="OGE18744.1"/>
    <property type="molecule type" value="Genomic_DNA"/>
</dbReference>
<dbReference type="Gene3D" id="3.10.450.530">
    <property type="entry name" value="Ribonuclease toxin, BrnT, of type II toxin-antitoxin system"/>
    <property type="match status" value="1"/>
</dbReference>